<dbReference type="EMBL" id="VSZS01000053">
    <property type="protein sequence ID" value="TYR35246.1"/>
    <property type="molecule type" value="Genomic_DNA"/>
</dbReference>
<name>A0A5D4H346_9HYPH</name>
<dbReference type="AlphaFoldDB" id="A0A5D4H346"/>
<proteinExistence type="predicted"/>
<protein>
    <submittedName>
        <fullName evidence="2">Uncharacterized protein</fullName>
    </submittedName>
</protein>
<dbReference type="RefSeq" id="WP_148913210.1">
    <property type="nucleotide sequence ID" value="NZ_VSZS01000053.1"/>
</dbReference>
<evidence type="ECO:0000256" key="1">
    <source>
        <dbReference type="SAM" id="MobiDB-lite"/>
    </source>
</evidence>
<evidence type="ECO:0000313" key="3">
    <source>
        <dbReference type="Proteomes" id="UP000323258"/>
    </source>
</evidence>
<gene>
    <name evidence="2" type="ORF">FY036_02945</name>
</gene>
<feature type="region of interest" description="Disordered" evidence="1">
    <location>
        <begin position="33"/>
        <end position="55"/>
    </location>
</feature>
<accession>A0A5D4H346</accession>
<feature type="region of interest" description="Disordered" evidence="1">
    <location>
        <begin position="238"/>
        <end position="257"/>
    </location>
</feature>
<reference evidence="2 3" key="1">
    <citation type="submission" date="2019-08" db="EMBL/GenBank/DDBJ databases">
        <authorList>
            <person name="Seo Y.L."/>
        </authorList>
    </citation>
    <scope>NUCLEOTIDE SEQUENCE [LARGE SCALE GENOMIC DNA]</scope>
    <source>
        <strain evidence="2 3">MaA-C15</strain>
    </source>
</reference>
<keyword evidence="3" id="KW-1185">Reference proteome</keyword>
<comment type="caution">
    <text evidence="2">The sequence shown here is derived from an EMBL/GenBank/DDBJ whole genome shotgun (WGS) entry which is preliminary data.</text>
</comment>
<feature type="region of interest" description="Disordered" evidence="1">
    <location>
        <begin position="92"/>
        <end position="119"/>
    </location>
</feature>
<evidence type="ECO:0000313" key="2">
    <source>
        <dbReference type="EMBL" id="TYR35246.1"/>
    </source>
</evidence>
<feature type="compositionally biased region" description="Low complexity" evidence="1">
    <location>
        <begin position="247"/>
        <end position="257"/>
    </location>
</feature>
<reference evidence="2 3" key="2">
    <citation type="submission" date="2019-09" db="EMBL/GenBank/DDBJ databases">
        <title>Mesorhizobium sp. MaA-C15 isolated from Microcystis aeruginosa.</title>
        <authorList>
            <person name="Jeong S.E."/>
            <person name="Jin H.M."/>
            <person name="Jeon C.O."/>
        </authorList>
    </citation>
    <scope>NUCLEOTIDE SEQUENCE [LARGE SCALE GENOMIC DNA]</scope>
    <source>
        <strain evidence="2 3">MaA-C15</strain>
    </source>
</reference>
<organism evidence="2 3">
    <name type="scientific">Neoaquamicrobium microcysteis</name>
    <dbReference type="NCBI Taxonomy" id="2682781"/>
    <lineage>
        <taxon>Bacteria</taxon>
        <taxon>Pseudomonadati</taxon>
        <taxon>Pseudomonadota</taxon>
        <taxon>Alphaproteobacteria</taxon>
        <taxon>Hyphomicrobiales</taxon>
        <taxon>Phyllobacteriaceae</taxon>
        <taxon>Neoaquamicrobium</taxon>
    </lineage>
</organism>
<dbReference type="Proteomes" id="UP000323258">
    <property type="component" value="Unassembled WGS sequence"/>
</dbReference>
<sequence>MDWNAAIEHHREALKRVLAMLTAMAGLANGLAAGSAESGPSQAADGLSPTANRPTLPRHLHRAVLRLLRPAEAAARRLVAVAARGLVVTPQASAREGATPPPALRATSQVKRGRSRPPAGRYIGSCPATPHVPALPLFDPLPRWRARRKVTASSVPRISVPGLAAPFAIPAPPSPFDPLDATRLALRFAALARTLEDLPLAARRFALWRARLAARSQPRSGADAAGRPANTPIRARRIWPFRPGRPPGQRAARASARSHPVHAVLDEVHGLALWALEPTDTS</sequence>